<dbReference type="Pfam" id="PF13181">
    <property type="entry name" value="TPR_8"/>
    <property type="match status" value="2"/>
</dbReference>
<evidence type="ECO:0000256" key="1">
    <source>
        <dbReference type="ARBA" id="ARBA00022737"/>
    </source>
</evidence>
<proteinExistence type="predicted"/>
<dbReference type="SUPFAM" id="SSF48452">
    <property type="entry name" value="TPR-like"/>
    <property type="match status" value="4"/>
</dbReference>
<dbReference type="RefSeq" id="WP_377580078.1">
    <property type="nucleotide sequence ID" value="NZ_JBHTKA010000004.1"/>
</dbReference>
<evidence type="ECO:0000313" key="4">
    <source>
        <dbReference type="EMBL" id="MFD1000628.1"/>
    </source>
</evidence>
<feature type="repeat" description="TPR" evidence="3">
    <location>
        <begin position="89"/>
        <end position="122"/>
    </location>
</feature>
<keyword evidence="5" id="KW-1185">Reference proteome</keyword>
<feature type="repeat" description="TPR" evidence="3">
    <location>
        <begin position="576"/>
        <end position="609"/>
    </location>
</feature>
<keyword evidence="1" id="KW-0677">Repeat</keyword>
<dbReference type="PANTHER" id="PTHR44858:SF1">
    <property type="entry name" value="UDP-N-ACETYLGLUCOSAMINE--PEPTIDE N-ACETYLGLUCOSAMINYLTRANSFERASE SPINDLY-RELATED"/>
    <property type="match status" value="1"/>
</dbReference>
<feature type="repeat" description="TPR" evidence="3">
    <location>
        <begin position="364"/>
        <end position="397"/>
    </location>
</feature>
<feature type="repeat" description="TPR" evidence="3">
    <location>
        <begin position="229"/>
        <end position="262"/>
    </location>
</feature>
<dbReference type="PANTHER" id="PTHR44858">
    <property type="entry name" value="TETRATRICOPEPTIDE REPEAT PROTEIN 6"/>
    <property type="match status" value="1"/>
</dbReference>
<dbReference type="InterPro" id="IPR011990">
    <property type="entry name" value="TPR-like_helical_dom_sf"/>
</dbReference>
<feature type="repeat" description="TPR" evidence="3">
    <location>
        <begin position="123"/>
        <end position="156"/>
    </location>
</feature>
<dbReference type="Proteomes" id="UP001597112">
    <property type="component" value="Unassembled WGS sequence"/>
</dbReference>
<accession>A0ABW3K3T8</accession>
<dbReference type="InterPro" id="IPR019734">
    <property type="entry name" value="TPR_rpt"/>
</dbReference>
<dbReference type="Pfam" id="PF07719">
    <property type="entry name" value="TPR_2"/>
    <property type="match status" value="2"/>
</dbReference>
<sequence>MRKPKLAIFIFGLLISVTAIGQSGFSRYFKESLFPSIDNSTYPEMKFTWNMAGKIQASMNNGLAELDEDNPDVAINNFSDVIRQLPNFSPAFYYRGICHKMLGDFANAEKDFLAALAINPKSSETLLLLGEVYDQKEAYNKAESYYEKSVGINPALVRAHFNLGNIERMRGNERKALKYLEKCHELDPKFPNAYLVQGLIKFPELAKSKNNTEAIVYFEKALQCDSLYREALFWRGFAYIVLEQPDKTIRDWNKLVQYNPDNSFFVMLRGFLNIELGNFDQAFNDLRKAVLANQANEEHFRRGETILDKHIDIQYATSYAVRFSYGLDENALKFFKKGFCFFLADKKKLALENFKAAEKIQPSATVYFLEALAFEHDGKHDSAFVYYDKALQLDNEILDAHKKRAIYRYERKDWKGAYADLNEMARLQPELMLTYRLRGLIKAAQKDYYGAIIDFTKYLKSDTTDFEIFNQRGLCRSLVGDEKGANDDFRKALKIDRFNWQLFEHVVESYITLKDTVNALETLAEYQAALPERTSPLMRQAELFLAQHKWDEAKRILERVLLRGFHPEYYDKVQYSRAFFLNGKLHFHLQNYTASIEAFSKALEVNPSNMEALYLRGKTYIAMGDKRKAINDFKRLKSAGYADSETILQSLLDRP</sequence>
<reference evidence="5" key="1">
    <citation type="journal article" date="2019" name="Int. J. Syst. Evol. Microbiol.">
        <title>The Global Catalogue of Microorganisms (GCM) 10K type strain sequencing project: providing services to taxonomists for standard genome sequencing and annotation.</title>
        <authorList>
            <consortium name="The Broad Institute Genomics Platform"/>
            <consortium name="The Broad Institute Genome Sequencing Center for Infectious Disease"/>
            <person name="Wu L."/>
            <person name="Ma J."/>
        </authorList>
    </citation>
    <scope>NUCLEOTIDE SEQUENCE [LARGE SCALE GENOMIC DNA]</scope>
    <source>
        <strain evidence="5">CCUG 58938</strain>
    </source>
</reference>
<dbReference type="InterPro" id="IPR050498">
    <property type="entry name" value="Ycf3"/>
</dbReference>
<keyword evidence="2 3" id="KW-0802">TPR repeat</keyword>
<feature type="repeat" description="TPR" evidence="3">
    <location>
        <begin position="157"/>
        <end position="190"/>
    </location>
</feature>
<dbReference type="InterPro" id="IPR013105">
    <property type="entry name" value="TPR_2"/>
</dbReference>
<dbReference type="Pfam" id="PF13414">
    <property type="entry name" value="TPR_11"/>
    <property type="match status" value="1"/>
</dbReference>
<evidence type="ECO:0000313" key="5">
    <source>
        <dbReference type="Proteomes" id="UP001597112"/>
    </source>
</evidence>
<dbReference type="PROSITE" id="PS50005">
    <property type="entry name" value="TPR"/>
    <property type="match status" value="6"/>
</dbReference>
<dbReference type="SMART" id="SM00028">
    <property type="entry name" value="TPR"/>
    <property type="match status" value="15"/>
</dbReference>
<name>A0ABW3K3T8_9BACT</name>
<evidence type="ECO:0000256" key="3">
    <source>
        <dbReference type="PROSITE-ProRule" id="PRU00339"/>
    </source>
</evidence>
<organism evidence="4 5">
    <name type="scientific">Ohtaekwangia kribbensis</name>
    <dbReference type="NCBI Taxonomy" id="688913"/>
    <lineage>
        <taxon>Bacteria</taxon>
        <taxon>Pseudomonadati</taxon>
        <taxon>Bacteroidota</taxon>
        <taxon>Cytophagia</taxon>
        <taxon>Cytophagales</taxon>
        <taxon>Fulvivirgaceae</taxon>
        <taxon>Ohtaekwangia</taxon>
    </lineage>
</organism>
<protein>
    <submittedName>
        <fullName evidence="4">Tetratricopeptide repeat protein</fullName>
    </submittedName>
</protein>
<evidence type="ECO:0000256" key="2">
    <source>
        <dbReference type="ARBA" id="ARBA00022803"/>
    </source>
</evidence>
<dbReference type="EMBL" id="JBHTKA010000004">
    <property type="protein sequence ID" value="MFD1000628.1"/>
    <property type="molecule type" value="Genomic_DNA"/>
</dbReference>
<gene>
    <name evidence="4" type="ORF">ACFQ21_14985</name>
</gene>
<dbReference type="Gene3D" id="1.25.40.10">
    <property type="entry name" value="Tetratricopeptide repeat domain"/>
    <property type="match status" value="4"/>
</dbReference>
<comment type="caution">
    <text evidence="4">The sequence shown here is derived from an EMBL/GenBank/DDBJ whole genome shotgun (WGS) entry which is preliminary data.</text>
</comment>